<keyword evidence="5" id="KW-1185">Reference proteome</keyword>
<dbReference type="PRINTS" id="PR00080">
    <property type="entry name" value="SDRFAMILY"/>
</dbReference>
<dbReference type="InterPro" id="IPR036291">
    <property type="entry name" value="NAD(P)-bd_dom_sf"/>
</dbReference>
<dbReference type="FunFam" id="3.40.50.720:FF:000084">
    <property type="entry name" value="Short-chain dehydrogenase reductase"/>
    <property type="match status" value="1"/>
</dbReference>
<evidence type="ECO:0000256" key="2">
    <source>
        <dbReference type="ARBA" id="ARBA00023002"/>
    </source>
</evidence>
<dbReference type="PANTHER" id="PTHR42879:SF2">
    <property type="entry name" value="3-OXOACYL-[ACYL-CARRIER-PROTEIN] REDUCTASE FABG"/>
    <property type="match status" value="1"/>
</dbReference>
<dbReference type="RefSeq" id="WP_151569792.1">
    <property type="nucleotide sequence ID" value="NZ_WBMT01000030.1"/>
</dbReference>
<dbReference type="SUPFAM" id="SSF51735">
    <property type="entry name" value="NAD(P)-binding Rossmann-fold domains"/>
    <property type="match status" value="1"/>
</dbReference>
<dbReference type="GO" id="GO:0016491">
    <property type="term" value="F:oxidoreductase activity"/>
    <property type="evidence" value="ECO:0007669"/>
    <property type="project" value="UniProtKB-KW"/>
</dbReference>
<proteinExistence type="inferred from homology"/>
<dbReference type="InterPro" id="IPR002347">
    <property type="entry name" value="SDR_fam"/>
</dbReference>
<dbReference type="EMBL" id="WBMT01000030">
    <property type="protein sequence ID" value="KAB2340374.1"/>
    <property type="molecule type" value="Genomic_DNA"/>
</dbReference>
<dbReference type="Gene3D" id="3.40.50.720">
    <property type="entry name" value="NAD(P)-binding Rossmann-like Domain"/>
    <property type="match status" value="1"/>
</dbReference>
<comment type="similarity">
    <text evidence="1 3">Belongs to the short-chain dehydrogenases/reductases (SDR) family.</text>
</comment>
<dbReference type="PRINTS" id="PR00081">
    <property type="entry name" value="GDHRDH"/>
</dbReference>
<evidence type="ECO:0000313" key="5">
    <source>
        <dbReference type="Proteomes" id="UP000468735"/>
    </source>
</evidence>
<protein>
    <submittedName>
        <fullName evidence="4">SDR family oxidoreductase</fullName>
    </submittedName>
</protein>
<comment type="caution">
    <text evidence="4">The sequence shown here is derived from an EMBL/GenBank/DDBJ whole genome shotgun (WGS) entry which is preliminary data.</text>
</comment>
<dbReference type="InterPro" id="IPR050259">
    <property type="entry name" value="SDR"/>
</dbReference>
<accession>A0A6H9Y765</accession>
<organism evidence="4 5">
    <name type="scientific">Actinomadura rudentiformis</name>
    <dbReference type="NCBI Taxonomy" id="359158"/>
    <lineage>
        <taxon>Bacteria</taxon>
        <taxon>Bacillati</taxon>
        <taxon>Actinomycetota</taxon>
        <taxon>Actinomycetes</taxon>
        <taxon>Streptosporangiales</taxon>
        <taxon>Thermomonosporaceae</taxon>
        <taxon>Actinomadura</taxon>
    </lineage>
</organism>
<keyword evidence="2" id="KW-0560">Oxidoreductase</keyword>
<evidence type="ECO:0000256" key="1">
    <source>
        <dbReference type="ARBA" id="ARBA00006484"/>
    </source>
</evidence>
<reference evidence="4 5" key="1">
    <citation type="submission" date="2019-09" db="EMBL/GenBank/DDBJ databases">
        <title>Actinomadura physcomitrii sp. nov., a novel actinomycete isolated from moss [Physcomitrium sphaericum (Ludw) Fuernr].</title>
        <authorList>
            <person name="Zhuang X."/>
            <person name="Liu C."/>
        </authorList>
    </citation>
    <scope>NUCLEOTIDE SEQUENCE [LARGE SCALE GENOMIC DNA]</scope>
    <source>
        <strain evidence="4 5">HMC1</strain>
    </source>
</reference>
<sequence length="259" mass="27148">MQLQGQVAVITGGTRGIGFGIARAFAAEGAKVVMGGRSEDKGKQALDELDAGDGAAFQRCDVRVREQVEDLVDFAARTYGRLDIMVNNAGGSDGFALVHELGDEAWDNALALNLNATFWGTRRALRHMVAASHGRIINISSVEGKQATKAAVSHYITNKHAINGFTKAVAFEYGPMGITSNAICPGAVETDLMKDAGPVAAEAQGITYEQFLDGYAQESMIKKLNTVEQVAAMAVLLAGENGAGITGTLVNVDGGTAAW</sequence>
<dbReference type="Pfam" id="PF00106">
    <property type="entry name" value="adh_short"/>
    <property type="match status" value="1"/>
</dbReference>
<name>A0A6H9Y765_9ACTN</name>
<dbReference type="OrthoDB" id="9810734at2"/>
<dbReference type="AlphaFoldDB" id="A0A6H9Y765"/>
<evidence type="ECO:0000256" key="3">
    <source>
        <dbReference type="RuleBase" id="RU000363"/>
    </source>
</evidence>
<dbReference type="Proteomes" id="UP000468735">
    <property type="component" value="Unassembled WGS sequence"/>
</dbReference>
<dbReference type="PANTHER" id="PTHR42879">
    <property type="entry name" value="3-OXOACYL-(ACYL-CARRIER-PROTEIN) REDUCTASE"/>
    <property type="match status" value="1"/>
</dbReference>
<gene>
    <name evidence="4" type="ORF">F8566_45115</name>
</gene>
<evidence type="ECO:0000313" key="4">
    <source>
        <dbReference type="EMBL" id="KAB2340374.1"/>
    </source>
</evidence>